<keyword evidence="2" id="KW-1185">Reference proteome</keyword>
<reference evidence="2" key="1">
    <citation type="journal article" date="2023" name="Commun. Biol.">
        <title>Genome analysis of Parmales, the sister group of diatoms, reveals the evolutionary specialization of diatoms from phago-mixotrophs to photoautotrophs.</title>
        <authorList>
            <person name="Ban H."/>
            <person name="Sato S."/>
            <person name="Yoshikawa S."/>
            <person name="Yamada K."/>
            <person name="Nakamura Y."/>
            <person name="Ichinomiya M."/>
            <person name="Sato N."/>
            <person name="Blanc-Mathieu R."/>
            <person name="Endo H."/>
            <person name="Kuwata A."/>
            <person name="Ogata H."/>
        </authorList>
    </citation>
    <scope>NUCLEOTIDE SEQUENCE [LARGE SCALE GENOMIC DNA]</scope>
    <source>
        <strain evidence="2">NIES 3700</strain>
    </source>
</reference>
<name>A0A9W7AVV8_9STRA</name>
<gene>
    <name evidence="1" type="ORF">TrLO_g14982</name>
</gene>
<protein>
    <submittedName>
        <fullName evidence="1">Uncharacterized protein</fullName>
    </submittedName>
</protein>
<proteinExistence type="predicted"/>
<evidence type="ECO:0000313" key="1">
    <source>
        <dbReference type="EMBL" id="GMH79272.1"/>
    </source>
</evidence>
<comment type="caution">
    <text evidence="1">The sequence shown here is derived from an EMBL/GenBank/DDBJ whole genome shotgun (WGS) entry which is preliminary data.</text>
</comment>
<sequence length="159" mass="18106">MVRKKGGWKKRAELEKLGVDEFLYISFAMREILPRYPWFRALLHEISLNRVKGALTVTTALSDLKDHDANNLAKGLSTITLTNTEGSAAADHWISQNTAMEEFEKECPWMRPFFTELVQYNLNTSKLGLKLRVTSRALLSIDDLIIDVYITTVVFNTPA</sequence>
<dbReference type="Proteomes" id="UP001165122">
    <property type="component" value="Unassembled WGS sequence"/>
</dbReference>
<dbReference type="EMBL" id="BRXW01000914">
    <property type="protein sequence ID" value="GMH79272.1"/>
    <property type="molecule type" value="Genomic_DNA"/>
</dbReference>
<organism evidence="1 2">
    <name type="scientific">Triparma laevis f. longispina</name>
    <dbReference type="NCBI Taxonomy" id="1714387"/>
    <lineage>
        <taxon>Eukaryota</taxon>
        <taxon>Sar</taxon>
        <taxon>Stramenopiles</taxon>
        <taxon>Ochrophyta</taxon>
        <taxon>Bolidophyceae</taxon>
        <taxon>Parmales</taxon>
        <taxon>Triparmaceae</taxon>
        <taxon>Triparma</taxon>
    </lineage>
</organism>
<evidence type="ECO:0000313" key="2">
    <source>
        <dbReference type="Proteomes" id="UP001165122"/>
    </source>
</evidence>
<dbReference type="AlphaFoldDB" id="A0A9W7AVV8"/>
<accession>A0A9W7AVV8</accession>